<evidence type="ECO:0008006" key="3">
    <source>
        <dbReference type="Google" id="ProtNLM"/>
    </source>
</evidence>
<gene>
    <name evidence="1" type="ORF">ALC57_02026</name>
</gene>
<dbReference type="InterPro" id="IPR036397">
    <property type="entry name" value="RNaseH_sf"/>
</dbReference>
<keyword evidence="2" id="KW-1185">Reference proteome</keyword>
<feature type="non-terminal residue" evidence="1">
    <location>
        <position position="1"/>
    </location>
</feature>
<sequence length="65" mass="7713">KRSPIANKQRKVIVLHDNARPHIVLSIKQTLLELKWEVLPFYHRGIHFLPEGWENVIQNEGKYVD</sequence>
<evidence type="ECO:0000313" key="2">
    <source>
        <dbReference type="Proteomes" id="UP000078492"/>
    </source>
</evidence>
<dbReference type="EMBL" id="KQ978763">
    <property type="protein sequence ID" value="KYN28547.1"/>
    <property type="molecule type" value="Genomic_DNA"/>
</dbReference>
<organism evidence="1 2">
    <name type="scientific">Trachymyrmex cornetzi</name>
    <dbReference type="NCBI Taxonomy" id="471704"/>
    <lineage>
        <taxon>Eukaryota</taxon>
        <taxon>Metazoa</taxon>
        <taxon>Ecdysozoa</taxon>
        <taxon>Arthropoda</taxon>
        <taxon>Hexapoda</taxon>
        <taxon>Insecta</taxon>
        <taxon>Pterygota</taxon>
        <taxon>Neoptera</taxon>
        <taxon>Endopterygota</taxon>
        <taxon>Hymenoptera</taxon>
        <taxon>Apocrita</taxon>
        <taxon>Aculeata</taxon>
        <taxon>Formicoidea</taxon>
        <taxon>Formicidae</taxon>
        <taxon>Myrmicinae</taxon>
        <taxon>Trachymyrmex</taxon>
    </lineage>
</organism>
<dbReference type="AlphaFoldDB" id="A0A151JP89"/>
<reference evidence="1 2" key="1">
    <citation type="submission" date="2015-09" db="EMBL/GenBank/DDBJ databases">
        <title>Trachymyrmex cornetzi WGS genome.</title>
        <authorList>
            <person name="Nygaard S."/>
            <person name="Hu H."/>
            <person name="Boomsma J."/>
            <person name="Zhang G."/>
        </authorList>
    </citation>
    <scope>NUCLEOTIDE SEQUENCE [LARGE SCALE GENOMIC DNA]</scope>
    <source>
        <strain evidence="1">Tcor2-1</strain>
        <tissue evidence="1">Whole body</tissue>
    </source>
</reference>
<dbReference type="Gene3D" id="3.30.420.10">
    <property type="entry name" value="Ribonuclease H-like superfamily/Ribonuclease H"/>
    <property type="match status" value="1"/>
</dbReference>
<protein>
    <recommendedName>
        <fullName evidence="3">Histone-lysine N-methyltransferase SETMAR</fullName>
    </recommendedName>
</protein>
<evidence type="ECO:0000313" key="1">
    <source>
        <dbReference type="EMBL" id="KYN28547.1"/>
    </source>
</evidence>
<dbReference type="Proteomes" id="UP000078492">
    <property type="component" value="Unassembled WGS sequence"/>
</dbReference>
<proteinExistence type="predicted"/>
<dbReference type="GO" id="GO:0003676">
    <property type="term" value="F:nucleic acid binding"/>
    <property type="evidence" value="ECO:0007669"/>
    <property type="project" value="InterPro"/>
</dbReference>
<name>A0A151JP89_9HYME</name>
<accession>A0A151JP89</accession>